<dbReference type="AlphaFoldDB" id="A0A8J4DF64"/>
<gene>
    <name evidence="1" type="ORF">Pth03_80730</name>
</gene>
<accession>A0A8J4DF64</accession>
<dbReference type="Proteomes" id="UP000605992">
    <property type="component" value="Unassembled WGS sequence"/>
</dbReference>
<name>A0A8J4DF64_9ACTN</name>
<comment type="caution">
    <text evidence="1">The sequence shown here is derived from an EMBL/GenBank/DDBJ whole genome shotgun (WGS) entry which is preliminary data.</text>
</comment>
<keyword evidence="2" id="KW-1185">Reference proteome</keyword>
<reference evidence="1" key="1">
    <citation type="submission" date="2021-01" db="EMBL/GenBank/DDBJ databases">
        <title>Whole genome shotgun sequence of Planotetraspora thailandica NBRC 104271.</title>
        <authorList>
            <person name="Komaki H."/>
            <person name="Tamura T."/>
        </authorList>
    </citation>
    <scope>NUCLEOTIDE SEQUENCE</scope>
    <source>
        <strain evidence="1">NBRC 104271</strain>
    </source>
</reference>
<dbReference type="EMBL" id="BOOR01000092">
    <property type="protein sequence ID" value="GII59684.1"/>
    <property type="molecule type" value="Genomic_DNA"/>
</dbReference>
<evidence type="ECO:0000313" key="1">
    <source>
        <dbReference type="EMBL" id="GII59684.1"/>
    </source>
</evidence>
<evidence type="ECO:0000313" key="2">
    <source>
        <dbReference type="Proteomes" id="UP000605992"/>
    </source>
</evidence>
<organism evidence="1 2">
    <name type="scientific">Planotetraspora thailandica</name>
    <dbReference type="NCBI Taxonomy" id="487172"/>
    <lineage>
        <taxon>Bacteria</taxon>
        <taxon>Bacillati</taxon>
        <taxon>Actinomycetota</taxon>
        <taxon>Actinomycetes</taxon>
        <taxon>Streptosporangiales</taxon>
        <taxon>Streptosporangiaceae</taxon>
        <taxon>Planotetraspora</taxon>
    </lineage>
</organism>
<proteinExistence type="predicted"/>
<sequence>MAEYEGGRVAEYEGGRVAEGGKAVTLTSIRRAVVGPALTDVAKCGGEAAALGGEMAAEAEHMSPWPQA</sequence>
<protein>
    <submittedName>
        <fullName evidence="1">Uncharacterized protein</fullName>
    </submittedName>
</protein>